<dbReference type="AlphaFoldDB" id="A0A9Q8L8M4"/>
<feature type="region of interest" description="Disordered" evidence="1">
    <location>
        <begin position="1"/>
        <end position="70"/>
    </location>
</feature>
<name>A0A9Q8L8M4_PASFU</name>
<dbReference type="KEGG" id="ffu:CLAFUR5_00731"/>
<proteinExistence type="predicted"/>
<protein>
    <submittedName>
        <fullName evidence="2">Uncharacterized protein</fullName>
    </submittedName>
</protein>
<reference evidence="2" key="2">
    <citation type="journal article" date="2022" name="Microb. Genom.">
        <title>A chromosome-scale genome assembly of the tomato pathogen Cladosporium fulvum reveals a compartmentalized genome architecture and the presence of a dispensable chromosome.</title>
        <authorList>
            <person name="Zaccaron A.Z."/>
            <person name="Chen L.H."/>
            <person name="Samaras A."/>
            <person name="Stergiopoulos I."/>
        </authorList>
    </citation>
    <scope>NUCLEOTIDE SEQUENCE</scope>
    <source>
        <strain evidence="2">Race5_Kim</strain>
    </source>
</reference>
<feature type="compositionally biased region" description="Basic and acidic residues" evidence="1">
    <location>
        <begin position="21"/>
        <end position="31"/>
    </location>
</feature>
<dbReference type="OrthoDB" id="2532734at2759"/>
<sequence>MPVIPQDSDKEMKEQLSQGAKDAKAAKDERQGNVATAEQHKANLGPAIAENLPEPASKEELKKRSEELNK</sequence>
<evidence type="ECO:0000313" key="2">
    <source>
        <dbReference type="EMBL" id="UJO12829.1"/>
    </source>
</evidence>
<dbReference type="EMBL" id="CP090163">
    <property type="protein sequence ID" value="UJO12829.1"/>
    <property type="molecule type" value="Genomic_DNA"/>
</dbReference>
<accession>A0A9Q8L8M4</accession>
<reference evidence="2" key="1">
    <citation type="submission" date="2021-12" db="EMBL/GenBank/DDBJ databases">
        <authorList>
            <person name="Zaccaron A."/>
            <person name="Stergiopoulos I."/>
        </authorList>
    </citation>
    <scope>NUCLEOTIDE SEQUENCE</scope>
    <source>
        <strain evidence="2">Race5_Kim</strain>
    </source>
</reference>
<dbReference type="GeneID" id="71980609"/>
<dbReference type="RefSeq" id="XP_047757195.1">
    <property type="nucleotide sequence ID" value="XM_047899879.1"/>
</dbReference>
<dbReference type="Proteomes" id="UP000756132">
    <property type="component" value="Chromosome 1"/>
</dbReference>
<gene>
    <name evidence="2" type="ORF">CLAFUR5_00731</name>
</gene>
<evidence type="ECO:0000256" key="1">
    <source>
        <dbReference type="SAM" id="MobiDB-lite"/>
    </source>
</evidence>
<organism evidence="2 3">
    <name type="scientific">Passalora fulva</name>
    <name type="common">Tomato leaf mold</name>
    <name type="synonym">Cladosporium fulvum</name>
    <dbReference type="NCBI Taxonomy" id="5499"/>
    <lineage>
        <taxon>Eukaryota</taxon>
        <taxon>Fungi</taxon>
        <taxon>Dikarya</taxon>
        <taxon>Ascomycota</taxon>
        <taxon>Pezizomycotina</taxon>
        <taxon>Dothideomycetes</taxon>
        <taxon>Dothideomycetidae</taxon>
        <taxon>Mycosphaerellales</taxon>
        <taxon>Mycosphaerellaceae</taxon>
        <taxon>Fulvia</taxon>
    </lineage>
</organism>
<keyword evidence="3" id="KW-1185">Reference proteome</keyword>
<feature type="compositionally biased region" description="Basic and acidic residues" evidence="1">
    <location>
        <begin position="56"/>
        <end position="70"/>
    </location>
</feature>
<evidence type="ECO:0000313" key="3">
    <source>
        <dbReference type="Proteomes" id="UP000756132"/>
    </source>
</evidence>